<gene>
    <name evidence="1" type="ORF">G6O67_007612</name>
</gene>
<dbReference type="Proteomes" id="UP000557566">
    <property type="component" value="Unassembled WGS sequence"/>
</dbReference>
<evidence type="ECO:0000313" key="2">
    <source>
        <dbReference type="Proteomes" id="UP000557566"/>
    </source>
</evidence>
<dbReference type="EMBL" id="JAAVMX010000008">
    <property type="protein sequence ID" value="KAF4505690.1"/>
    <property type="molecule type" value="Genomic_DNA"/>
</dbReference>
<proteinExistence type="predicted"/>
<sequence length="153" mass="17759">MTEISARTNAALDENFLARSQNSLFMHEAVDLTPSSGESTRRSTPYSRPRRDQTWLYIGIPLPGAAATFRGRRGRLDLRDPPDLLDLRDLRDLRDVLDVLDLRDLLDLLDLLDRRTRFDVRVNSIPLEQPLSTHEDVTARPPRKWWLEKPLYP</sequence>
<name>A0A8H4PNY6_9HYPO</name>
<accession>A0A8H4PNY6</accession>
<organism evidence="1 2">
    <name type="scientific">Ophiocordyceps sinensis</name>
    <dbReference type="NCBI Taxonomy" id="72228"/>
    <lineage>
        <taxon>Eukaryota</taxon>
        <taxon>Fungi</taxon>
        <taxon>Dikarya</taxon>
        <taxon>Ascomycota</taxon>
        <taxon>Pezizomycotina</taxon>
        <taxon>Sordariomycetes</taxon>
        <taxon>Hypocreomycetidae</taxon>
        <taxon>Hypocreales</taxon>
        <taxon>Ophiocordycipitaceae</taxon>
        <taxon>Ophiocordyceps</taxon>
    </lineage>
</organism>
<dbReference type="AlphaFoldDB" id="A0A8H4PNY6"/>
<comment type="caution">
    <text evidence="1">The sequence shown here is derived from an EMBL/GenBank/DDBJ whole genome shotgun (WGS) entry which is preliminary data.</text>
</comment>
<keyword evidence="2" id="KW-1185">Reference proteome</keyword>
<evidence type="ECO:0000313" key="1">
    <source>
        <dbReference type="EMBL" id="KAF4505690.1"/>
    </source>
</evidence>
<protein>
    <submittedName>
        <fullName evidence="1">Uncharacterized protein</fullName>
    </submittedName>
</protein>
<reference evidence="1 2" key="1">
    <citation type="journal article" date="2020" name="Genome Biol. Evol.">
        <title>A new high-quality draft genome assembly of the Chinese cordyceps Ophiocordyceps sinensis.</title>
        <authorList>
            <person name="Shu R."/>
            <person name="Zhang J."/>
            <person name="Meng Q."/>
            <person name="Zhang H."/>
            <person name="Zhou G."/>
            <person name="Li M."/>
            <person name="Wu P."/>
            <person name="Zhao Y."/>
            <person name="Chen C."/>
            <person name="Qin Q."/>
        </authorList>
    </citation>
    <scope>NUCLEOTIDE SEQUENCE [LARGE SCALE GENOMIC DNA]</scope>
    <source>
        <strain evidence="1 2">IOZ07</strain>
    </source>
</reference>